<comment type="pathway">
    <text evidence="1 11">Pyrimidine metabolism; UMP biosynthesis via de novo pathway; (S)-dihydroorotate from bicarbonate: step 1/3.</text>
</comment>
<dbReference type="PANTHER" id="PTHR43418">
    <property type="entry name" value="MULTIFUNCTIONAL TRYPTOPHAN BIOSYNTHESIS PROTEIN-RELATED"/>
    <property type="match status" value="1"/>
</dbReference>
<feature type="binding site" evidence="11">
    <location>
        <position position="308"/>
    </location>
    <ligand>
        <name>L-glutamine</name>
        <dbReference type="ChEBI" id="CHEBI:58359"/>
    </ligand>
</feature>
<sequence>MTSADPAVLVLEDGTRYTGRAYGARGRTLGEAVFTTGMTGYQETLTDPSYAGQIVVQTAPHIGNTGVNDEDLESRRIWVAGYVVRDPSRVVSNFRATRSLDDDLVKDGIVGISGIDTRALTRRIREVGALRAGVFSGEDAKLDPEEQLAAVRAGRDMRGLNLSGEVSVSETQVTPAVVAEGETSLGALAVLDLGVKQATVNRLSERGFDVHVMPQSSTLAEVLAIDPVAVFYSNGPGDPAASQTHVELLQGVLSEGLPFFGICFGNQLLGRALGFGTYKLPFGHRGINQPVLDKATGRVEITSQNHGFAVDAPVEGVHDSPAGFGRVEVSHVGLNDQVVEGLRALDIPAFSVQYHPEAAAGPHDSDYLFDRFRELVLAHQASQGAQQ</sequence>
<dbReference type="InterPro" id="IPR029062">
    <property type="entry name" value="Class_I_gatase-like"/>
</dbReference>
<dbReference type="SUPFAM" id="SSF52317">
    <property type="entry name" value="Class I glutamine amidotransferase-like"/>
    <property type="match status" value="1"/>
</dbReference>
<feature type="binding site" evidence="11">
    <location>
        <position position="267"/>
    </location>
    <ligand>
        <name>L-glutamine</name>
        <dbReference type="ChEBI" id="CHEBI:58359"/>
    </ligand>
</feature>
<feature type="region of interest" description="CPSase" evidence="11">
    <location>
        <begin position="1"/>
        <end position="188"/>
    </location>
</feature>
<dbReference type="EMBL" id="VHQG01000002">
    <property type="protein sequence ID" value="TPW76326.1"/>
    <property type="molecule type" value="Genomic_DNA"/>
</dbReference>
<dbReference type="InterPro" id="IPR002474">
    <property type="entry name" value="CarbamoylP_synth_ssu_N"/>
</dbReference>
<dbReference type="SUPFAM" id="SSF52021">
    <property type="entry name" value="Carbamoyl phosphate synthetase, small subunit N-terminal domain"/>
    <property type="match status" value="1"/>
</dbReference>
<feature type="binding site" evidence="11">
    <location>
        <position position="264"/>
    </location>
    <ligand>
        <name>L-glutamine</name>
        <dbReference type="ChEBI" id="CHEBI:58359"/>
    </ligand>
</feature>
<evidence type="ECO:0000256" key="9">
    <source>
        <dbReference type="ARBA" id="ARBA00048816"/>
    </source>
</evidence>
<dbReference type="InterPro" id="IPR050472">
    <property type="entry name" value="Anth_synth/Amidotransfase"/>
</dbReference>
<dbReference type="InterPro" id="IPR036480">
    <property type="entry name" value="CarbP_synth_ssu_N_sf"/>
</dbReference>
<feature type="domain" description="Carbamoyl-phosphate synthase small subunit N-terminal" evidence="12">
    <location>
        <begin position="5"/>
        <end position="135"/>
    </location>
</feature>
<gene>
    <name evidence="11 13" type="primary">carA</name>
    <name evidence="13" type="ORF">FJ657_11120</name>
</gene>
<comment type="pathway">
    <text evidence="2 11">Amino-acid biosynthesis; L-arginine biosynthesis; carbamoyl phosphate from bicarbonate: step 1/1.</text>
</comment>
<feature type="binding site" evidence="11">
    <location>
        <position position="307"/>
    </location>
    <ligand>
        <name>L-glutamine</name>
        <dbReference type="ChEBI" id="CHEBI:58359"/>
    </ligand>
</feature>
<keyword evidence="5 11" id="KW-0547">Nucleotide-binding</keyword>
<keyword evidence="11" id="KW-0028">Amino-acid biosynthesis</keyword>
<dbReference type="InterPro" id="IPR035686">
    <property type="entry name" value="CPSase_GATase1"/>
</dbReference>
<keyword evidence="14" id="KW-1185">Reference proteome</keyword>
<dbReference type="Gene3D" id="3.40.50.880">
    <property type="match status" value="1"/>
</dbReference>
<dbReference type="InterPro" id="IPR017926">
    <property type="entry name" value="GATASE"/>
</dbReference>
<protein>
    <recommendedName>
        <fullName evidence="11">Carbamoyl phosphate synthase small chain</fullName>
        <ecNumber evidence="11">6.3.5.5</ecNumber>
    </recommendedName>
    <alternativeName>
        <fullName evidence="11">Carbamoyl phosphate synthetase glutamine chain</fullName>
    </alternativeName>
</protein>
<keyword evidence="7 11" id="KW-0315">Glutamine amidotransferase</keyword>
<evidence type="ECO:0000313" key="13">
    <source>
        <dbReference type="EMBL" id="TPW76326.1"/>
    </source>
</evidence>
<dbReference type="GO" id="GO:0004359">
    <property type="term" value="F:glutaminase activity"/>
    <property type="evidence" value="ECO:0007669"/>
    <property type="project" value="RHEA"/>
</dbReference>
<evidence type="ECO:0000256" key="5">
    <source>
        <dbReference type="ARBA" id="ARBA00022741"/>
    </source>
</evidence>
<dbReference type="Pfam" id="PF00988">
    <property type="entry name" value="CPSase_sm_chain"/>
    <property type="match status" value="1"/>
</dbReference>
<dbReference type="AlphaFoldDB" id="A0A506Y1A7"/>
<dbReference type="PROSITE" id="PS51273">
    <property type="entry name" value="GATASE_TYPE_1"/>
    <property type="match status" value="1"/>
</dbReference>
<proteinExistence type="inferred from homology"/>
<dbReference type="CDD" id="cd01744">
    <property type="entry name" value="GATase1_CPSase"/>
    <property type="match status" value="1"/>
</dbReference>
<dbReference type="RefSeq" id="WP_141163682.1">
    <property type="nucleotide sequence ID" value="NZ_VHQG01000002.1"/>
</dbReference>
<name>A0A506Y1A7_9MICO</name>
<comment type="catalytic activity">
    <reaction evidence="10 11">
        <text>L-glutamine + H2O = L-glutamate + NH4(+)</text>
        <dbReference type="Rhea" id="RHEA:15889"/>
        <dbReference type="ChEBI" id="CHEBI:15377"/>
        <dbReference type="ChEBI" id="CHEBI:28938"/>
        <dbReference type="ChEBI" id="CHEBI:29985"/>
        <dbReference type="ChEBI" id="CHEBI:58359"/>
    </reaction>
</comment>
<feature type="binding site" evidence="11">
    <location>
        <position position="235"/>
    </location>
    <ligand>
        <name>L-glutamine</name>
        <dbReference type="ChEBI" id="CHEBI:58359"/>
    </ligand>
</feature>
<dbReference type="NCBIfam" id="NF009475">
    <property type="entry name" value="PRK12838.1"/>
    <property type="match status" value="1"/>
</dbReference>
<comment type="similarity">
    <text evidence="3 11">Belongs to the CarA family.</text>
</comment>
<comment type="subunit">
    <text evidence="11">Composed of two chains; the small (or glutamine) chain promotes the hydrolysis of glutamine to ammonia, which is used by the large (or ammonia) chain to synthesize carbamoyl phosphate. Tetramer of heterodimers (alpha,beta)4.</text>
</comment>
<evidence type="ECO:0000259" key="12">
    <source>
        <dbReference type="SMART" id="SM01097"/>
    </source>
</evidence>
<feature type="active site" evidence="11">
    <location>
        <position position="355"/>
    </location>
</feature>
<keyword evidence="6 11" id="KW-0067">ATP-binding</keyword>
<comment type="catalytic activity">
    <reaction evidence="9 11">
        <text>hydrogencarbonate + L-glutamine + 2 ATP + H2O = carbamoyl phosphate + L-glutamate + 2 ADP + phosphate + 2 H(+)</text>
        <dbReference type="Rhea" id="RHEA:18633"/>
        <dbReference type="ChEBI" id="CHEBI:15377"/>
        <dbReference type="ChEBI" id="CHEBI:15378"/>
        <dbReference type="ChEBI" id="CHEBI:17544"/>
        <dbReference type="ChEBI" id="CHEBI:29985"/>
        <dbReference type="ChEBI" id="CHEBI:30616"/>
        <dbReference type="ChEBI" id="CHEBI:43474"/>
        <dbReference type="ChEBI" id="CHEBI:58228"/>
        <dbReference type="ChEBI" id="CHEBI:58359"/>
        <dbReference type="ChEBI" id="CHEBI:456216"/>
        <dbReference type="EC" id="6.3.5.5"/>
    </reaction>
</comment>
<dbReference type="UniPathway" id="UPA00068">
    <property type="reaction ID" value="UER00171"/>
</dbReference>
<dbReference type="GO" id="GO:0004088">
    <property type="term" value="F:carbamoyl-phosphate synthase (glutamine-hydrolyzing) activity"/>
    <property type="evidence" value="ECO:0007669"/>
    <property type="project" value="UniProtKB-UniRule"/>
</dbReference>
<dbReference type="PANTHER" id="PTHR43418:SF7">
    <property type="entry name" value="CARBAMOYL-PHOSPHATE SYNTHASE SMALL CHAIN"/>
    <property type="match status" value="1"/>
</dbReference>
<feature type="binding site" evidence="11">
    <location>
        <position position="237"/>
    </location>
    <ligand>
        <name>L-glutamine</name>
        <dbReference type="ChEBI" id="CHEBI:58359"/>
    </ligand>
</feature>
<evidence type="ECO:0000256" key="7">
    <source>
        <dbReference type="ARBA" id="ARBA00022962"/>
    </source>
</evidence>
<feature type="active site" description="Nucleophile" evidence="11">
    <location>
        <position position="263"/>
    </location>
</feature>
<reference evidence="13 14" key="1">
    <citation type="submission" date="2019-06" db="EMBL/GenBank/DDBJ databases">
        <authorList>
            <person name="Li F."/>
        </authorList>
    </citation>
    <scope>NUCLEOTIDE SEQUENCE [LARGE SCALE GENOMIC DNA]</scope>
    <source>
        <strain evidence="13 14">10F1D-1</strain>
    </source>
</reference>
<evidence type="ECO:0000256" key="2">
    <source>
        <dbReference type="ARBA" id="ARBA00005077"/>
    </source>
</evidence>
<dbReference type="GO" id="GO:0044205">
    <property type="term" value="P:'de novo' UMP biosynthetic process"/>
    <property type="evidence" value="ECO:0007669"/>
    <property type="project" value="UniProtKB-UniRule"/>
</dbReference>
<dbReference type="OrthoDB" id="9804328at2"/>
<feature type="binding site" evidence="11">
    <location>
        <position position="305"/>
    </location>
    <ligand>
        <name>L-glutamine</name>
        <dbReference type="ChEBI" id="CHEBI:58359"/>
    </ligand>
</feature>
<dbReference type="Gene3D" id="3.50.30.20">
    <property type="entry name" value="Carbamoyl-phosphate synthase small subunit, N-terminal domain"/>
    <property type="match status" value="1"/>
</dbReference>
<dbReference type="GO" id="GO:0005524">
    <property type="term" value="F:ATP binding"/>
    <property type="evidence" value="ECO:0007669"/>
    <property type="project" value="UniProtKB-UniRule"/>
</dbReference>
<evidence type="ECO:0000256" key="10">
    <source>
        <dbReference type="ARBA" id="ARBA00049285"/>
    </source>
</evidence>
<dbReference type="HAMAP" id="MF_01209">
    <property type="entry name" value="CPSase_S_chain"/>
    <property type="match status" value="1"/>
</dbReference>
<dbReference type="GO" id="GO:0006541">
    <property type="term" value="P:glutamine metabolic process"/>
    <property type="evidence" value="ECO:0007669"/>
    <property type="project" value="InterPro"/>
</dbReference>
<dbReference type="PRINTS" id="PR00099">
    <property type="entry name" value="CPSGATASE"/>
</dbReference>
<evidence type="ECO:0000256" key="3">
    <source>
        <dbReference type="ARBA" id="ARBA00007800"/>
    </source>
</evidence>
<keyword evidence="4 11" id="KW-0436">Ligase</keyword>
<dbReference type="UniPathway" id="UPA00070">
    <property type="reaction ID" value="UER00115"/>
</dbReference>
<keyword evidence="11" id="KW-0055">Arginine biosynthesis</keyword>
<dbReference type="FunFam" id="3.50.30.20:FF:000001">
    <property type="entry name" value="Carbamoyl-phosphate synthase small chain"/>
    <property type="match status" value="1"/>
</dbReference>
<dbReference type="InterPro" id="IPR006274">
    <property type="entry name" value="CarbamoylP_synth_ssu"/>
</dbReference>
<evidence type="ECO:0000256" key="6">
    <source>
        <dbReference type="ARBA" id="ARBA00022840"/>
    </source>
</evidence>
<dbReference type="NCBIfam" id="TIGR01368">
    <property type="entry name" value="CPSaseIIsmall"/>
    <property type="match status" value="1"/>
</dbReference>
<dbReference type="Proteomes" id="UP000316252">
    <property type="component" value="Unassembled WGS sequence"/>
</dbReference>
<dbReference type="PRINTS" id="PR00097">
    <property type="entry name" value="ANTSNTHASEII"/>
</dbReference>
<feature type="binding site" evidence="11">
    <location>
        <position position="49"/>
    </location>
    <ligand>
        <name>L-glutamine</name>
        <dbReference type="ChEBI" id="CHEBI:58359"/>
    </ligand>
</feature>
<accession>A0A506Y1A7</accession>
<dbReference type="Pfam" id="PF00117">
    <property type="entry name" value="GATase"/>
    <property type="match status" value="1"/>
</dbReference>
<dbReference type="SMART" id="SM01097">
    <property type="entry name" value="CPSase_sm_chain"/>
    <property type="match status" value="1"/>
</dbReference>
<evidence type="ECO:0000256" key="11">
    <source>
        <dbReference type="HAMAP-Rule" id="MF_01209"/>
    </source>
</evidence>
<evidence type="ECO:0000256" key="4">
    <source>
        <dbReference type="ARBA" id="ARBA00022598"/>
    </source>
</evidence>
<evidence type="ECO:0000256" key="1">
    <source>
        <dbReference type="ARBA" id="ARBA00004812"/>
    </source>
</evidence>
<evidence type="ECO:0000313" key="14">
    <source>
        <dbReference type="Proteomes" id="UP000316252"/>
    </source>
</evidence>
<comment type="caution">
    <text evidence="13">The sequence shown here is derived from an EMBL/GenBank/DDBJ whole genome shotgun (WGS) entry which is preliminary data.</text>
</comment>
<keyword evidence="8 11" id="KW-0665">Pyrimidine biosynthesis</keyword>
<organism evidence="13 14">
    <name type="scientific">Schumannella soli</name>
    <dbReference type="NCBI Taxonomy" id="2590779"/>
    <lineage>
        <taxon>Bacteria</taxon>
        <taxon>Bacillati</taxon>
        <taxon>Actinomycetota</taxon>
        <taxon>Actinomycetes</taxon>
        <taxon>Micrococcales</taxon>
        <taxon>Microbacteriaceae</taxon>
        <taxon>Schumannella</taxon>
    </lineage>
</organism>
<evidence type="ECO:0000256" key="8">
    <source>
        <dbReference type="ARBA" id="ARBA00022975"/>
    </source>
</evidence>
<comment type="function">
    <text evidence="11">Small subunit of the glutamine-dependent carbamoyl phosphate synthetase (CPSase). CPSase catalyzes the formation of carbamoyl phosphate from the ammonia moiety of glutamine, carbonate, and phosphate donated by ATP, constituting the first step of 2 biosynthetic pathways, one leading to arginine and/or urea and the other to pyrimidine nucleotides. The small subunit (glutamine amidotransferase) binds and cleaves glutamine to supply the large subunit with the substrate ammonia.</text>
</comment>
<dbReference type="PRINTS" id="PR00096">
    <property type="entry name" value="GATASE"/>
</dbReference>
<feature type="active site" evidence="11">
    <location>
        <position position="357"/>
    </location>
</feature>
<dbReference type="GO" id="GO:0006526">
    <property type="term" value="P:L-arginine biosynthetic process"/>
    <property type="evidence" value="ECO:0007669"/>
    <property type="project" value="UniProtKB-UniRule"/>
</dbReference>
<dbReference type="GO" id="GO:0006207">
    <property type="term" value="P:'de novo' pyrimidine nucleobase biosynthetic process"/>
    <property type="evidence" value="ECO:0007669"/>
    <property type="project" value="InterPro"/>
</dbReference>
<dbReference type="EC" id="6.3.5.5" evidence="11"/>